<proteinExistence type="predicted"/>
<name>A0A9W8AGZ7_9FUNG</name>
<keyword evidence="3" id="KW-1185">Reference proteome</keyword>
<reference evidence="2" key="1">
    <citation type="submission" date="2022-07" db="EMBL/GenBank/DDBJ databases">
        <title>Phylogenomic reconstructions and comparative analyses of Kickxellomycotina fungi.</title>
        <authorList>
            <person name="Reynolds N.K."/>
            <person name="Stajich J.E."/>
            <person name="Barry K."/>
            <person name="Grigoriev I.V."/>
            <person name="Crous P."/>
            <person name="Smith M.E."/>
        </authorList>
    </citation>
    <scope>NUCLEOTIDE SEQUENCE</scope>
    <source>
        <strain evidence="2">RSA 861</strain>
    </source>
</reference>
<dbReference type="EMBL" id="JANBPT010000167">
    <property type="protein sequence ID" value="KAJ1926485.1"/>
    <property type="molecule type" value="Genomic_DNA"/>
</dbReference>
<dbReference type="OrthoDB" id="94039at2759"/>
<comment type="caution">
    <text evidence="2">The sequence shown here is derived from an EMBL/GenBank/DDBJ whole genome shotgun (WGS) entry which is preliminary data.</text>
</comment>
<accession>A0A9W8AGZ7</accession>
<dbReference type="AlphaFoldDB" id="A0A9W8AGZ7"/>
<dbReference type="SUPFAM" id="SSF53474">
    <property type="entry name" value="alpha/beta-Hydrolases"/>
    <property type="match status" value="1"/>
</dbReference>
<evidence type="ECO:0000313" key="3">
    <source>
        <dbReference type="Proteomes" id="UP001150569"/>
    </source>
</evidence>
<feature type="domain" description="AB hydrolase-1" evidence="1">
    <location>
        <begin position="54"/>
        <end position="289"/>
    </location>
</feature>
<dbReference type="InterPro" id="IPR050228">
    <property type="entry name" value="Carboxylesterase_BioH"/>
</dbReference>
<sequence length="311" mass="34201">MLEALPLSSAEAMTTANGSTRARECTYFTNDNGHVAGLFETTTLGTSVVWYIDRILAIDAWNHGDSAILNRAKLTGNAAADIIDVLEQLQVRSALVGVGHSFGATTLLLAELMRPALLDAILAMEPVLAYDLLAFEQANFNYILRRKAAWPSADHADQHVARHPYFRKWDPRVRRLYRAHALTTSAPQSSQPSSGNTNRPCAPASIHLKCHPRDEFATYRGGYIDGRWTTDHLGEIICPVRFLLGEWSTACPNDKFARAHASASLLSDAAVAKASSHLLLMESPDTVAQVLVSFLQHAFDVRARLELRAKL</sequence>
<evidence type="ECO:0000259" key="1">
    <source>
        <dbReference type="Pfam" id="PF12697"/>
    </source>
</evidence>
<dbReference type="PANTHER" id="PTHR43194">
    <property type="entry name" value="HYDROLASE ALPHA/BETA FOLD FAMILY"/>
    <property type="match status" value="1"/>
</dbReference>
<dbReference type="InterPro" id="IPR000073">
    <property type="entry name" value="AB_hydrolase_1"/>
</dbReference>
<evidence type="ECO:0000313" key="2">
    <source>
        <dbReference type="EMBL" id="KAJ1926485.1"/>
    </source>
</evidence>
<dbReference type="Proteomes" id="UP001150569">
    <property type="component" value="Unassembled WGS sequence"/>
</dbReference>
<dbReference type="Pfam" id="PF12697">
    <property type="entry name" value="Abhydrolase_6"/>
    <property type="match status" value="1"/>
</dbReference>
<gene>
    <name evidence="2" type="ORF">IWQ60_003760</name>
</gene>
<dbReference type="Gene3D" id="3.40.50.1820">
    <property type="entry name" value="alpha/beta hydrolase"/>
    <property type="match status" value="1"/>
</dbReference>
<protein>
    <recommendedName>
        <fullName evidence="1">AB hydrolase-1 domain-containing protein</fullName>
    </recommendedName>
</protein>
<dbReference type="InterPro" id="IPR029058">
    <property type="entry name" value="AB_hydrolase_fold"/>
</dbReference>
<organism evidence="2 3">
    <name type="scientific">Tieghemiomyces parasiticus</name>
    <dbReference type="NCBI Taxonomy" id="78921"/>
    <lineage>
        <taxon>Eukaryota</taxon>
        <taxon>Fungi</taxon>
        <taxon>Fungi incertae sedis</taxon>
        <taxon>Zoopagomycota</taxon>
        <taxon>Kickxellomycotina</taxon>
        <taxon>Dimargaritomycetes</taxon>
        <taxon>Dimargaritales</taxon>
        <taxon>Dimargaritaceae</taxon>
        <taxon>Tieghemiomyces</taxon>
    </lineage>
</organism>
<dbReference type="PANTHER" id="PTHR43194:SF2">
    <property type="entry name" value="PEROXISOMAL MEMBRANE PROTEIN LPX1"/>
    <property type="match status" value="1"/>
</dbReference>